<reference evidence="15" key="1">
    <citation type="submission" date="2016-10" db="EMBL/GenBank/DDBJ databases">
        <authorList>
            <person name="Varghese N."/>
            <person name="Submissions S."/>
        </authorList>
    </citation>
    <scope>NUCLEOTIDE SEQUENCE [LARGE SCALE GENOMIC DNA]</scope>
    <source>
        <strain evidence="15">DSM 11706</strain>
    </source>
</reference>
<keyword evidence="7 14" id="KW-0418">Kinase</keyword>
<dbReference type="GO" id="GO:0046872">
    <property type="term" value="F:metal ion binding"/>
    <property type="evidence" value="ECO:0007669"/>
    <property type="project" value="UniProtKB-KW"/>
</dbReference>
<keyword evidence="3" id="KW-0444">Lipid biosynthesis</keyword>
<comment type="similarity">
    <text evidence="2">Belongs to the diacylglycerol/lipid kinase family.</text>
</comment>
<dbReference type="PROSITE" id="PS50146">
    <property type="entry name" value="DAGK"/>
    <property type="match status" value="1"/>
</dbReference>
<dbReference type="InterPro" id="IPR045540">
    <property type="entry name" value="YegS/DAGK_C"/>
</dbReference>
<keyword evidence="9" id="KW-0460">Magnesium</keyword>
<dbReference type="InterPro" id="IPR017438">
    <property type="entry name" value="ATP-NAD_kinase_N"/>
</dbReference>
<evidence type="ECO:0000256" key="5">
    <source>
        <dbReference type="ARBA" id="ARBA00022723"/>
    </source>
</evidence>
<dbReference type="InterPro" id="IPR016064">
    <property type="entry name" value="NAD/diacylglycerol_kinase_sf"/>
</dbReference>
<keyword evidence="8" id="KW-0067">ATP-binding</keyword>
<keyword evidence="15" id="KW-1185">Reference proteome</keyword>
<proteinExistence type="inferred from homology"/>
<comment type="cofactor">
    <cofactor evidence="1">
        <name>Mg(2+)</name>
        <dbReference type="ChEBI" id="CHEBI:18420"/>
    </cofactor>
</comment>
<evidence type="ECO:0000256" key="7">
    <source>
        <dbReference type="ARBA" id="ARBA00022777"/>
    </source>
</evidence>
<dbReference type="PANTHER" id="PTHR12358:SF106">
    <property type="entry name" value="LIPID KINASE YEGS"/>
    <property type="match status" value="1"/>
</dbReference>
<dbReference type="AlphaFoldDB" id="A0A1I5ZP36"/>
<evidence type="ECO:0000256" key="9">
    <source>
        <dbReference type="ARBA" id="ARBA00022842"/>
    </source>
</evidence>
<dbReference type="Proteomes" id="UP000198734">
    <property type="component" value="Unassembled WGS sequence"/>
</dbReference>
<sequence length="295" mass="31817">MKAMFIYNPSSGKADAEQYKETTVNVLEGLGYEVIIKETSKQNDATIFATQACAEKVDFLLAMGGDGTINEVVNGLAEQPNRPLFSFIPLGTVNDFARALGIPLEPELAIEALKMTNTRLVDIGQIGDKYFMNIVAVGEIASRVADTTVEQKTKMGSLAYLLEGAKAVISNEEIEMTITHDQGIWKGTPMLILVALTNSVGGFEKLVNAAEVNDGKLHIYIIKQAGLASIARMGAKVLLGTLEEDTGVEVIESSNVLIESGNPLYCNVDGDEGDCTPLNIQILPKHLKMLVPQKN</sequence>
<dbReference type="Pfam" id="PF00781">
    <property type="entry name" value="DAGK_cat"/>
    <property type="match status" value="1"/>
</dbReference>
<evidence type="ECO:0000313" key="15">
    <source>
        <dbReference type="Proteomes" id="UP000198734"/>
    </source>
</evidence>
<feature type="domain" description="DAGKc" evidence="13">
    <location>
        <begin position="1"/>
        <end position="130"/>
    </location>
</feature>
<dbReference type="Gene3D" id="2.60.200.40">
    <property type="match status" value="1"/>
</dbReference>
<dbReference type="SMART" id="SM00046">
    <property type="entry name" value="DAGKc"/>
    <property type="match status" value="1"/>
</dbReference>
<keyword evidence="12" id="KW-1208">Phospholipid metabolism</keyword>
<dbReference type="NCBIfam" id="TIGR00147">
    <property type="entry name" value="YegS/Rv2252/BmrU family lipid kinase"/>
    <property type="match status" value="1"/>
</dbReference>
<dbReference type="GO" id="GO:0005524">
    <property type="term" value="F:ATP binding"/>
    <property type="evidence" value="ECO:0007669"/>
    <property type="project" value="UniProtKB-KW"/>
</dbReference>
<dbReference type="STRING" id="126156.SAMN05421670_2859"/>
<keyword evidence="5" id="KW-0479">Metal-binding</keyword>
<evidence type="ECO:0000256" key="4">
    <source>
        <dbReference type="ARBA" id="ARBA00022679"/>
    </source>
</evidence>
<dbReference type="GO" id="GO:0008654">
    <property type="term" value="P:phospholipid biosynthetic process"/>
    <property type="evidence" value="ECO:0007669"/>
    <property type="project" value="UniProtKB-KW"/>
</dbReference>
<evidence type="ECO:0000313" key="14">
    <source>
        <dbReference type="EMBL" id="SFQ58221.1"/>
    </source>
</evidence>
<evidence type="ECO:0000256" key="1">
    <source>
        <dbReference type="ARBA" id="ARBA00001946"/>
    </source>
</evidence>
<dbReference type="InterPro" id="IPR050187">
    <property type="entry name" value="Lipid_Phosphate_FormReg"/>
</dbReference>
<accession>A0A1I5ZP36</accession>
<organism evidence="14 15">
    <name type="scientific">Psychrobacillus psychrotolerans</name>
    <dbReference type="NCBI Taxonomy" id="126156"/>
    <lineage>
        <taxon>Bacteria</taxon>
        <taxon>Bacillati</taxon>
        <taxon>Bacillota</taxon>
        <taxon>Bacilli</taxon>
        <taxon>Bacillales</taxon>
        <taxon>Bacillaceae</taxon>
        <taxon>Psychrobacillus</taxon>
    </lineage>
</organism>
<keyword evidence="4" id="KW-0808">Transferase</keyword>
<dbReference type="Gene3D" id="3.40.50.10330">
    <property type="entry name" value="Probable inorganic polyphosphate/atp-NAD kinase, domain 1"/>
    <property type="match status" value="1"/>
</dbReference>
<dbReference type="Pfam" id="PF19279">
    <property type="entry name" value="YegS_C"/>
    <property type="match status" value="1"/>
</dbReference>
<evidence type="ECO:0000256" key="12">
    <source>
        <dbReference type="ARBA" id="ARBA00023264"/>
    </source>
</evidence>
<evidence type="ECO:0000256" key="8">
    <source>
        <dbReference type="ARBA" id="ARBA00022840"/>
    </source>
</evidence>
<evidence type="ECO:0000256" key="6">
    <source>
        <dbReference type="ARBA" id="ARBA00022741"/>
    </source>
</evidence>
<dbReference type="GO" id="GO:0005886">
    <property type="term" value="C:plasma membrane"/>
    <property type="evidence" value="ECO:0007669"/>
    <property type="project" value="TreeGrafter"/>
</dbReference>
<dbReference type="GO" id="GO:0004143">
    <property type="term" value="F:ATP-dependent diacylglycerol kinase activity"/>
    <property type="evidence" value="ECO:0007669"/>
    <property type="project" value="TreeGrafter"/>
</dbReference>
<evidence type="ECO:0000256" key="10">
    <source>
        <dbReference type="ARBA" id="ARBA00023098"/>
    </source>
</evidence>
<dbReference type="SUPFAM" id="SSF111331">
    <property type="entry name" value="NAD kinase/diacylglycerol kinase-like"/>
    <property type="match status" value="1"/>
</dbReference>
<evidence type="ECO:0000256" key="3">
    <source>
        <dbReference type="ARBA" id="ARBA00022516"/>
    </source>
</evidence>
<dbReference type="InterPro" id="IPR001206">
    <property type="entry name" value="Diacylglycerol_kinase_cat_dom"/>
</dbReference>
<dbReference type="InterPro" id="IPR005218">
    <property type="entry name" value="Diacylglycerol/lipid_kinase"/>
</dbReference>
<dbReference type="EMBL" id="FOXU01000005">
    <property type="protein sequence ID" value="SFQ58221.1"/>
    <property type="molecule type" value="Genomic_DNA"/>
</dbReference>
<gene>
    <name evidence="14" type="ORF">SAMN05421670_2859</name>
</gene>
<keyword evidence="11" id="KW-0594">Phospholipid biosynthesis</keyword>
<evidence type="ECO:0000259" key="13">
    <source>
        <dbReference type="PROSITE" id="PS50146"/>
    </source>
</evidence>
<keyword evidence="10" id="KW-0443">Lipid metabolism</keyword>
<protein>
    <submittedName>
        <fullName evidence="14">Lipid kinase, YegS/Rv2252/BmrU family</fullName>
    </submittedName>
</protein>
<evidence type="ECO:0000256" key="11">
    <source>
        <dbReference type="ARBA" id="ARBA00023209"/>
    </source>
</evidence>
<evidence type="ECO:0000256" key="2">
    <source>
        <dbReference type="ARBA" id="ARBA00005983"/>
    </source>
</evidence>
<dbReference type="PANTHER" id="PTHR12358">
    <property type="entry name" value="SPHINGOSINE KINASE"/>
    <property type="match status" value="1"/>
</dbReference>
<keyword evidence="6" id="KW-0547">Nucleotide-binding</keyword>
<name>A0A1I5ZP36_9BACI</name>
<dbReference type="RefSeq" id="WP_245762715.1">
    <property type="nucleotide sequence ID" value="NZ_FOXU01000005.1"/>
</dbReference>